<dbReference type="InterPro" id="IPR001584">
    <property type="entry name" value="Integrase_cat-core"/>
</dbReference>
<protein>
    <recommendedName>
        <fullName evidence="1">Gypsy retrotransposon integrase-like protein 1</fullName>
    </recommendedName>
</protein>
<evidence type="ECO:0000313" key="4">
    <source>
        <dbReference type="Proteomes" id="UP000327468"/>
    </source>
</evidence>
<dbReference type="FunFam" id="1.10.340.70:FF:000001">
    <property type="entry name" value="Retrovirus-related Pol polyprotein from transposon gypsy-like Protein"/>
    <property type="match status" value="1"/>
</dbReference>
<dbReference type="InterPro" id="IPR012337">
    <property type="entry name" value="RNaseH-like_sf"/>
</dbReference>
<dbReference type="Gene3D" id="1.10.340.70">
    <property type="match status" value="1"/>
</dbReference>
<evidence type="ECO:0000313" key="3">
    <source>
        <dbReference type="EMBL" id="KAB5581305.1"/>
    </source>
</evidence>
<feature type="domain" description="Integrase catalytic" evidence="2">
    <location>
        <begin position="162"/>
        <end position="237"/>
    </location>
</feature>
<dbReference type="PANTHER" id="PTHR37984">
    <property type="entry name" value="PROTEIN CBG26694"/>
    <property type="match status" value="1"/>
</dbReference>
<dbReference type="GO" id="GO:0015074">
    <property type="term" value="P:DNA integration"/>
    <property type="evidence" value="ECO:0007669"/>
    <property type="project" value="InterPro"/>
</dbReference>
<reference evidence="3 4" key="1">
    <citation type="submission" date="2019-06" db="EMBL/GenBank/DDBJ databases">
        <title>A chromosome-scale genome assembly of the striped catfish, Pangasianodon hypophthalmus.</title>
        <authorList>
            <person name="Wen M."/>
            <person name="Zahm M."/>
            <person name="Roques C."/>
            <person name="Cabau C."/>
            <person name="Klopp C."/>
            <person name="Donnadieu C."/>
            <person name="Jouanno E."/>
            <person name="Avarre J.-C."/>
            <person name="Campet M."/>
            <person name="Ha T.T.T."/>
            <person name="Dugue R."/>
            <person name="Lampietro C."/>
            <person name="Louis A."/>
            <person name="Herpin A."/>
            <person name="Echchiki A."/>
            <person name="Berthelot C."/>
            <person name="Parey E."/>
            <person name="Roest-Crollius H."/>
            <person name="Braasch I."/>
            <person name="Postlethwait J."/>
            <person name="Bobe J."/>
            <person name="Montfort J."/>
            <person name="Bouchez O."/>
            <person name="Begum T."/>
            <person name="Schartl M."/>
            <person name="Guiguen Y."/>
        </authorList>
    </citation>
    <scope>NUCLEOTIDE SEQUENCE [LARGE SCALE GENOMIC DNA]</scope>
    <source>
        <strain evidence="3 4">Indonesia</strain>
        <tissue evidence="3">Blood</tissue>
    </source>
</reference>
<accession>A0A5N5PP30</accession>
<evidence type="ECO:0000259" key="2">
    <source>
        <dbReference type="PROSITE" id="PS50994"/>
    </source>
</evidence>
<dbReference type="PROSITE" id="PS50994">
    <property type="entry name" value="INTEGRASE"/>
    <property type="match status" value="1"/>
</dbReference>
<dbReference type="GO" id="GO:0003676">
    <property type="term" value="F:nucleic acid binding"/>
    <property type="evidence" value="ECO:0007669"/>
    <property type="project" value="InterPro"/>
</dbReference>
<dbReference type="Proteomes" id="UP000327468">
    <property type="component" value="Chromosome 3"/>
</dbReference>
<sequence length="237" mass="27230">MSTTAIPDSLESCNGFPVIPSVSEGDLRQQQRADPAICEILHLMETGKTPTPAVKKELSDLPIYLREMNKLEVRDKMLYRKRQIGNETHYQIVLPEKFRNMVMTSLHNDMGHLGFDRTLDLTRSRFFWPRMANDVEKWIKSCSRCVCRKALPEKAAPLANIQVSRPLELVCMDFLSIEPDRSNTKDVLVITDFFTKYAVAIPTPNQKARTVAKCLWENFIVHYGFPEKLHSDQGPDF</sequence>
<dbReference type="Pfam" id="PF00665">
    <property type="entry name" value="rve"/>
    <property type="match status" value="1"/>
</dbReference>
<name>A0A5N5PP30_PANHP</name>
<proteinExistence type="predicted"/>
<gene>
    <name evidence="3" type="ORF">PHYPO_G00174040</name>
</gene>
<dbReference type="PANTHER" id="PTHR37984:SF15">
    <property type="entry name" value="INTEGRASE CATALYTIC DOMAIN-CONTAINING PROTEIN"/>
    <property type="match status" value="1"/>
</dbReference>
<dbReference type="InterPro" id="IPR041588">
    <property type="entry name" value="Integrase_H2C2"/>
</dbReference>
<dbReference type="EMBL" id="VFJC01000004">
    <property type="protein sequence ID" value="KAB5581305.1"/>
    <property type="molecule type" value="Genomic_DNA"/>
</dbReference>
<dbReference type="SUPFAM" id="SSF53098">
    <property type="entry name" value="Ribonuclease H-like"/>
    <property type="match status" value="1"/>
</dbReference>
<organism evidence="3 4">
    <name type="scientific">Pangasianodon hypophthalmus</name>
    <name type="common">Striped catfish</name>
    <name type="synonym">Helicophagus hypophthalmus</name>
    <dbReference type="NCBI Taxonomy" id="310915"/>
    <lineage>
        <taxon>Eukaryota</taxon>
        <taxon>Metazoa</taxon>
        <taxon>Chordata</taxon>
        <taxon>Craniata</taxon>
        <taxon>Vertebrata</taxon>
        <taxon>Euteleostomi</taxon>
        <taxon>Actinopterygii</taxon>
        <taxon>Neopterygii</taxon>
        <taxon>Teleostei</taxon>
        <taxon>Ostariophysi</taxon>
        <taxon>Siluriformes</taxon>
        <taxon>Pangasiidae</taxon>
        <taxon>Pangasianodon</taxon>
    </lineage>
</organism>
<dbReference type="AlphaFoldDB" id="A0A5N5PP30"/>
<dbReference type="InterPro" id="IPR050951">
    <property type="entry name" value="Retrovirus_Pol_polyprotein"/>
</dbReference>
<dbReference type="Gene3D" id="3.30.420.10">
    <property type="entry name" value="Ribonuclease H-like superfamily/Ribonuclease H"/>
    <property type="match status" value="1"/>
</dbReference>
<comment type="caution">
    <text evidence="3">The sequence shown here is derived from an EMBL/GenBank/DDBJ whole genome shotgun (WGS) entry which is preliminary data.</text>
</comment>
<dbReference type="InterPro" id="IPR036397">
    <property type="entry name" value="RNaseH_sf"/>
</dbReference>
<dbReference type="Pfam" id="PF17921">
    <property type="entry name" value="Integrase_H2C2"/>
    <property type="match status" value="1"/>
</dbReference>
<keyword evidence="4" id="KW-1185">Reference proteome</keyword>
<evidence type="ECO:0000256" key="1">
    <source>
        <dbReference type="ARBA" id="ARBA00039658"/>
    </source>
</evidence>